<evidence type="ECO:0000256" key="1">
    <source>
        <dbReference type="SAM" id="MobiDB-lite"/>
    </source>
</evidence>
<feature type="region of interest" description="Disordered" evidence="1">
    <location>
        <begin position="47"/>
        <end position="75"/>
    </location>
</feature>
<dbReference type="EMBL" id="CP016076">
    <property type="protein sequence ID" value="APU13358.1"/>
    <property type="molecule type" value="Genomic_DNA"/>
</dbReference>
<dbReference type="KEGG" id="acad:UA74_06425"/>
<gene>
    <name evidence="2" type="ORF">UA74_06425</name>
</gene>
<dbReference type="Proteomes" id="UP000185511">
    <property type="component" value="Chromosome"/>
</dbReference>
<accession>A0AAC9PQS1</accession>
<name>A0AAC9PQS1_9PSEU</name>
<evidence type="ECO:0000313" key="2">
    <source>
        <dbReference type="EMBL" id="APU13358.1"/>
    </source>
</evidence>
<reference evidence="3" key="1">
    <citation type="submission" date="2016-06" db="EMBL/GenBank/DDBJ databases">
        <title>Complete genome sequence of Actinoalloteichus fjordicus DSM 46855 (=ADI127-17), type strain of the new species Actinoalloteichus fjordicus.</title>
        <authorList>
            <person name="Ruckert C."/>
            <person name="Nouioui I."/>
            <person name="Willmese J."/>
            <person name="van Wezel G."/>
            <person name="Klenk H.-P."/>
            <person name="Kalinowski J."/>
            <person name="Zotchev S.B."/>
        </authorList>
    </citation>
    <scope>NUCLEOTIDE SEQUENCE [LARGE SCALE GENOMIC DNA]</scope>
    <source>
        <strain evidence="3">ADI127-7</strain>
    </source>
</reference>
<dbReference type="AlphaFoldDB" id="A0AAC9PQS1"/>
<proteinExistence type="predicted"/>
<sequence>MFRCGRRPERPPAVVACRGRLAGDGRAREFAHLGPASGAVSTRRGTDFAAAQGGGGSAAVTIRPGDYSASATSGP</sequence>
<evidence type="ECO:0000313" key="3">
    <source>
        <dbReference type="Proteomes" id="UP000185511"/>
    </source>
</evidence>
<protein>
    <submittedName>
        <fullName evidence="2">Uncharacterized protein</fullName>
    </submittedName>
</protein>
<organism evidence="2 3">
    <name type="scientific">Actinoalloteichus fjordicus</name>
    <dbReference type="NCBI Taxonomy" id="1612552"/>
    <lineage>
        <taxon>Bacteria</taxon>
        <taxon>Bacillati</taxon>
        <taxon>Actinomycetota</taxon>
        <taxon>Actinomycetes</taxon>
        <taxon>Pseudonocardiales</taxon>
        <taxon>Pseudonocardiaceae</taxon>
        <taxon>Actinoalloteichus</taxon>
    </lineage>
</organism>
<keyword evidence="3" id="KW-1185">Reference proteome</keyword>